<accession>A0A1J7J604</accession>
<dbReference type="InParanoid" id="A0A1J7J604"/>
<name>A0A1J7J604_9PEZI</name>
<protein>
    <submittedName>
        <fullName evidence="1">Uncharacterized protein</fullName>
    </submittedName>
</protein>
<dbReference type="Proteomes" id="UP000182658">
    <property type="component" value="Unassembled WGS sequence"/>
</dbReference>
<dbReference type="OrthoDB" id="4500473at2759"/>
<organism evidence="1 2">
    <name type="scientific">Coniochaeta ligniaria NRRL 30616</name>
    <dbReference type="NCBI Taxonomy" id="1408157"/>
    <lineage>
        <taxon>Eukaryota</taxon>
        <taxon>Fungi</taxon>
        <taxon>Dikarya</taxon>
        <taxon>Ascomycota</taxon>
        <taxon>Pezizomycotina</taxon>
        <taxon>Sordariomycetes</taxon>
        <taxon>Sordariomycetidae</taxon>
        <taxon>Coniochaetales</taxon>
        <taxon>Coniochaetaceae</taxon>
        <taxon>Coniochaeta</taxon>
    </lineage>
</organism>
<evidence type="ECO:0000313" key="1">
    <source>
        <dbReference type="EMBL" id="OIW24580.1"/>
    </source>
</evidence>
<keyword evidence="2" id="KW-1185">Reference proteome</keyword>
<proteinExistence type="predicted"/>
<reference evidence="1 2" key="1">
    <citation type="submission" date="2016-10" db="EMBL/GenBank/DDBJ databases">
        <title>Draft genome sequence of Coniochaeta ligniaria NRRL30616, a lignocellulolytic fungus for bioabatement of inhibitors in plant biomass hydrolysates.</title>
        <authorList>
            <consortium name="DOE Joint Genome Institute"/>
            <person name="Jimenez D.J."/>
            <person name="Hector R.E."/>
            <person name="Riley R."/>
            <person name="Sun H."/>
            <person name="Grigoriev I.V."/>
            <person name="Van Elsas J.D."/>
            <person name="Nichols N.N."/>
        </authorList>
    </citation>
    <scope>NUCLEOTIDE SEQUENCE [LARGE SCALE GENOMIC DNA]</scope>
    <source>
        <strain evidence="1 2">NRRL 30616</strain>
    </source>
</reference>
<gene>
    <name evidence="1" type="ORF">CONLIGDRAFT_691971</name>
</gene>
<sequence>MAQTVGQLVGPMLWLVPRYPETPGSIMRLGSILKDSADLESSLNLPAIPAIPDADRRDASTAVRRRVQAELHKSDSFFVKAAPSIAALFGAEIGASAGAGRDREVTTALDVLDVHATVFIPSEAYMETALSDEGVRKYVRESLFGKRLYVVVGVATAGRLSVQEARSAGHFAELKAAATLPGGLGEGEAAFEHNRAAMTETEHDVDKACDFAYRARAFFYSKVRKRLVDEGNVTESALFGDDGDKSAVGDDGFVDIPKFEWFEDEDASAGGDVVTITVSDVAEDGIA</sequence>
<dbReference type="AlphaFoldDB" id="A0A1J7J604"/>
<dbReference type="EMBL" id="KV875103">
    <property type="protein sequence ID" value="OIW24580.1"/>
    <property type="molecule type" value="Genomic_DNA"/>
</dbReference>
<evidence type="ECO:0000313" key="2">
    <source>
        <dbReference type="Proteomes" id="UP000182658"/>
    </source>
</evidence>